<dbReference type="InterPro" id="IPR001750">
    <property type="entry name" value="ND/Mrp_TM"/>
</dbReference>
<comment type="subcellular location">
    <subcellularLocation>
        <location evidence="1">Endomembrane system</location>
        <topology evidence="1">Multi-pass membrane protein</topology>
    </subcellularLocation>
    <subcellularLocation>
        <location evidence="9">Membrane</location>
        <topology evidence="9">Multi-pass membrane protein</topology>
    </subcellularLocation>
</comment>
<dbReference type="NCBIfam" id="TIGR01972">
    <property type="entry name" value="NDH_I_M"/>
    <property type="match status" value="1"/>
</dbReference>
<evidence type="ECO:0000256" key="2">
    <source>
        <dbReference type="ARBA" id="ARBA00009025"/>
    </source>
</evidence>
<gene>
    <name evidence="12" type="ORF">NP603_17115</name>
</gene>
<feature type="domain" description="NADH:quinone oxidoreductase/Mrp antiporter transmembrane" evidence="11">
    <location>
        <begin position="130"/>
        <end position="427"/>
    </location>
</feature>
<name>A0ABT1UL47_9GAMM</name>
<dbReference type="PANTHER" id="PTHR43507">
    <property type="entry name" value="NADH-UBIQUINONE OXIDOREDUCTASE CHAIN 4"/>
    <property type="match status" value="1"/>
</dbReference>
<feature type="transmembrane region" description="Helical" evidence="10">
    <location>
        <begin position="251"/>
        <end position="272"/>
    </location>
</feature>
<feature type="transmembrane region" description="Helical" evidence="10">
    <location>
        <begin position="337"/>
        <end position="356"/>
    </location>
</feature>
<dbReference type="InterPro" id="IPR010227">
    <property type="entry name" value="NADH_Q_OxRdtase_chainM/4"/>
</dbReference>
<accession>A0ABT1UL47</accession>
<feature type="transmembrane region" description="Helical" evidence="10">
    <location>
        <begin position="459"/>
        <end position="482"/>
    </location>
</feature>
<evidence type="ECO:0000256" key="6">
    <source>
        <dbReference type="ARBA" id="ARBA00023136"/>
    </source>
</evidence>
<feature type="transmembrane region" description="Helical" evidence="10">
    <location>
        <begin position="6"/>
        <end position="25"/>
    </location>
</feature>
<evidence type="ECO:0000256" key="9">
    <source>
        <dbReference type="RuleBase" id="RU000320"/>
    </source>
</evidence>
<feature type="transmembrane region" description="Helical" evidence="10">
    <location>
        <begin position="112"/>
        <end position="131"/>
    </location>
</feature>
<reference evidence="12 13" key="1">
    <citation type="submission" date="2022-07" db="EMBL/GenBank/DDBJ databases">
        <title>Methylomonas rivi sp. nov., Methylomonas rosea sp. nov., Methylomonas aureus sp. nov. and Methylomonas subterranea sp. nov., four novel methanotrophs isolated from a freshwater creek and the deep terrestrial subsurface.</title>
        <authorList>
            <person name="Abin C."/>
            <person name="Sankaranarayanan K."/>
            <person name="Garner C."/>
            <person name="Sindelar R."/>
            <person name="Kotary K."/>
            <person name="Garner R."/>
            <person name="Barclay S."/>
            <person name="Lawson P."/>
            <person name="Krumholz L."/>
        </authorList>
    </citation>
    <scope>NUCLEOTIDE SEQUENCE [LARGE SCALE GENOMIC DNA]</scope>
    <source>
        <strain evidence="12 13">SURF-1</strain>
    </source>
</reference>
<protein>
    <recommendedName>
        <fullName evidence="3">NADH-quinone oxidoreductase subunit M</fullName>
    </recommendedName>
    <alternativeName>
        <fullName evidence="7">NADH dehydrogenase I subunit M</fullName>
    </alternativeName>
    <alternativeName>
        <fullName evidence="8">NDH-1 subunit M</fullName>
    </alternativeName>
</protein>
<evidence type="ECO:0000256" key="3">
    <source>
        <dbReference type="ARBA" id="ARBA00019906"/>
    </source>
</evidence>
<feature type="transmembrane region" description="Helical" evidence="10">
    <location>
        <begin position="414"/>
        <end position="433"/>
    </location>
</feature>
<feature type="transmembrane region" description="Helical" evidence="10">
    <location>
        <begin position="34"/>
        <end position="53"/>
    </location>
</feature>
<comment type="similarity">
    <text evidence="2">Belongs to the complex I subunit 4 family.</text>
</comment>
<feature type="transmembrane region" description="Helical" evidence="10">
    <location>
        <begin position="377"/>
        <end position="394"/>
    </location>
</feature>
<dbReference type="EMBL" id="JANIBM010000029">
    <property type="protein sequence ID" value="MCQ8182847.1"/>
    <property type="molecule type" value="Genomic_DNA"/>
</dbReference>
<sequence>MNDAVPLLTLCLLWPLLGALAIGCVRDGGRAKRLALAVAGVELLLTMAVVFGFDPSDGGYQWQEQHLWIPSLNAYYAVGVDGISLLFLPMTALLTLMALLAGWNSATRLNRFQLALVLILESTTIGVFVALDMALFFLFWELTLPPIFFLAGLWGGGAERRQAALKYTLYMLFGGVPLLFAIATLALNHAHYTGGDVPGGLGFNLPDLLNTPMDAVTQELVFFLLMLGFAVKAPLVPFHTWLPTMAMEGPAFLTALLVGLKLGLYGILRFALPLAPQAALEHRWLVAIVGAITLVYTALIALQQTNLRRLLAYSSISHVGLVLMSLAAFNYQGQQGALLHLLNFTLIAGSLMLMAGMLQQRLGSCELVHLGGLAKPAPRLACLFFLFALANMGVPGTNGFPAELLVLIGTLQAYPALALVALFGAVLGAAYLLGFVRKAFFGPTGAVSATCPDLTARELVLLLLPALLVLLVGFSPQTILAWPESALRVRQQAVAEAEAVRAASRSAPSRAAAAYQEGSI</sequence>
<keyword evidence="5 10" id="KW-1133">Transmembrane helix</keyword>
<evidence type="ECO:0000256" key="5">
    <source>
        <dbReference type="ARBA" id="ARBA00022989"/>
    </source>
</evidence>
<evidence type="ECO:0000256" key="1">
    <source>
        <dbReference type="ARBA" id="ARBA00004127"/>
    </source>
</evidence>
<evidence type="ECO:0000259" key="11">
    <source>
        <dbReference type="Pfam" id="PF00361"/>
    </source>
</evidence>
<evidence type="ECO:0000313" key="13">
    <source>
        <dbReference type="Proteomes" id="UP001524569"/>
    </source>
</evidence>
<keyword evidence="4 9" id="KW-0812">Transmembrane</keyword>
<keyword evidence="13" id="KW-1185">Reference proteome</keyword>
<evidence type="ECO:0000256" key="4">
    <source>
        <dbReference type="ARBA" id="ARBA00022692"/>
    </source>
</evidence>
<evidence type="ECO:0000256" key="7">
    <source>
        <dbReference type="ARBA" id="ARBA00031584"/>
    </source>
</evidence>
<dbReference type="Proteomes" id="UP001524569">
    <property type="component" value="Unassembled WGS sequence"/>
</dbReference>
<dbReference type="PRINTS" id="PR01437">
    <property type="entry name" value="NUOXDRDTASE4"/>
</dbReference>
<comment type="caution">
    <text evidence="12">The sequence shown here is derived from an EMBL/GenBank/DDBJ whole genome shotgun (WGS) entry which is preliminary data.</text>
</comment>
<keyword evidence="6 10" id="KW-0472">Membrane</keyword>
<feature type="transmembrane region" description="Helical" evidence="10">
    <location>
        <begin position="167"/>
        <end position="187"/>
    </location>
</feature>
<organism evidence="12 13">
    <name type="scientific">Methylomonas aurea</name>
    <dbReference type="NCBI Taxonomy" id="2952224"/>
    <lineage>
        <taxon>Bacteria</taxon>
        <taxon>Pseudomonadati</taxon>
        <taxon>Pseudomonadota</taxon>
        <taxon>Gammaproteobacteria</taxon>
        <taxon>Methylococcales</taxon>
        <taxon>Methylococcaceae</taxon>
        <taxon>Methylomonas</taxon>
    </lineage>
</organism>
<dbReference type="RefSeq" id="WP_256612110.1">
    <property type="nucleotide sequence ID" value="NZ_JANIBM010000029.1"/>
</dbReference>
<dbReference type="InterPro" id="IPR003918">
    <property type="entry name" value="NADH_UbQ_OxRdtase"/>
</dbReference>
<evidence type="ECO:0000256" key="8">
    <source>
        <dbReference type="ARBA" id="ARBA00032798"/>
    </source>
</evidence>
<feature type="transmembrane region" description="Helical" evidence="10">
    <location>
        <begin position="73"/>
        <end position="100"/>
    </location>
</feature>
<evidence type="ECO:0000313" key="12">
    <source>
        <dbReference type="EMBL" id="MCQ8182847.1"/>
    </source>
</evidence>
<dbReference type="Pfam" id="PF00361">
    <property type="entry name" value="Proton_antipo_M"/>
    <property type="match status" value="1"/>
</dbReference>
<proteinExistence type="inferred from homology"/>
<feature type="transmembrane region" description="Helical" evidence="10">
    <location>
        <begin position="137"/>
        <end position="155"/>
    </location>
</feature>
<dbReference type="PANTHER" id="PTHR43507:SF1">
    <property type="entry name" value="NADH-UBIQUINONE OXIDOREDUCTASE CHAIN 4"/>
    <property type="match status" value="1"/>
</dbReference>
<feature type="transmembrane region" description="Helical" evidence="10">
    <location>
        <begin position="284"/>
        <end position="303"/>
    </location>
</feature>
<feature type="transmembrane region" description="Helical" evidence="10">
    <location>
        <begin position="220"/>
        <end position="239"/>
    </location>
</feature>
<evidence type="ECO:0000256" key="10">
    <source>
        <dbReference type="SAM" id="Phobius"/>
    </source>
</evidence>
<feature type="transmembrane region" description="Helical" evidence="10">
    <location>
        <begin position="310"/>
        <end position="331"/>
    </location>
</feature>